<feature type="transmembrane region" description="Helical" evidence="1">
    <location>
        <begin position="77"/>
        <end position="99"/>
    </location>
</feature>
<feature type="transmembrane region" description="Helical" evidence="1">
    <location>
        <begin position="161"/>
        <end position="182"/>
    </location>
</feature>
<gene>
    <name evidence="2" type="ORF">EII11_02465</name>
</gene>
<protein>
    <submittedName>
        <fullName evidence="2">Uncharacterized protein</fullName>
    </submittedName>
</protein>
<feature type="transmembrane region" description="Helical" evidence="1">
    <location>
        <begin position="132"/>
        <end position="149"/>
    </location>
</feature>
<keyword evidence="1" id="KW-0812">Transmembrane</keyword>
<accession>A0A3P1SHK2</accession>
<organism evidence="2 3">
    <name type="scientific">Schaalia canis</name>
    <dbReference type="NCBI Taxonomy" id="100469"/>
    <lineage>
        <taxon>Bacteria</taxon>
        <taxon>Bacillati</taxon>
        <taxon>Actinomycetota</taxon>
        <taxon>Actinomycetes</taxon>
        <taxon>Actinomycetales</taxon>
        <taxon>Actinomycetaceae</taxon>
        <taxon>Schaalia</taxon>
    </lineage>
</organism>
<keyword evidence="3" id="KW-1185">Reference proteome</keyword>
<keyword evidence="1" id="KW-1133">Transmembrane helix</keyword>
<keyword evidence="1" id="KW-0472">Membrane</keyword>
<proteinExistence type="predicted"/>
<dbReference type="Proteomes" id="UP000280444">
    <property type="component" value="Unassembled WGS sequence"/>
</dbReference>
<dbReference type="EMBL" id="RQZF01000001">
    <property type="protein sequence ID" value="RRC96516.1"/>
    <property type="molecule type" value="Genomic_DNA"/>
</dbReference>
<feature type="transmembrane region" description="Helical" evidence="1">
    <location>
        <begin position="106"/>
        <end position="126"/>
    </location>
</feature>
<evidence type="ECO:0000313" key="2">
    <source>
        <dbReference type="EMBL" id="RRC96516.1"/>
    </source>
</evidence>
<feature type="transmembrane region" description="Helical" evidence="1">
    <location>
        <begin position="12"/>
        <end position="34"/>
    </location>
</feature>
<reference evidence="2 3" key="1">
    <citation type="submission" date="2018-11" db="EMBL/GenBank/DDBJ databases">
        <title>Genomes From Bacteria Associated with the Canine Oral Cavity: a Test Case for Automated Genome-Based Taxonomic Assignment.</title>
        <authorList>
            <person name="Coil D.A."/>
            <person name="Jospin G."/>
            <person name="Darling A.E."/>
            <person name="Wallis C."/>
            <person name="Davis I.J."/>
            <person name="Harris S."/>
            <person name="Eisen J.A."/>
            <person name="Holcombe L.J."/>
            <person name="O'Flynn C."/>
        </authorList>
    </citation>
    <scope>NUCLEOTIDE SEQUENCE [LARGE SCALE GENOMIC DNA]</scope>
    <source>
        <strain evidence="2 3">OH770</strain>
    </source>
</reference>
<evidence type="ECO:0000313" key="3">
    <source>
        <dbReference type="Proteomes" id="UP000280444"/>
    </source>
</evidence>
<sequence length="217" mass="24272">MTLDGFLAAFATRLHSLVILVASSYVACTFWAIYQGNTQGYTLVLNFLEEVRLNGISDYLAMQITKLNPEGTEGTNYFVQTLLLVWLIVSLLQLIGAYSEGPSADILPRSAIAAAFFWCLLADLFYDQAFGGLHTNILLIAIAIIAYRNRGFKREFFLPPLMAVIAILISPFYALLALPVWLSSENIDTKNTTLNRQLIAEVRYLREAIEERLAPLN</sequence>
<evidence type="ECO:0000256" key="1">
    <source>
        <dbReference type="SAM" id="Phobius"/>
    </source>
</evidence>
<dbReference type="AlphaFoldDB" id="A0A3P1SHK2"/>
<comment type="caution">
    <text evidence="2">The sequence shown here is derived from an EMBL/GenBank/DDBJ whole genome shotgun (WGS) entry which is preliminary data.</text>
</comment>
<dbReference type="RefSeq" id="WP_124868182.1">
    <property type="nucleotide sequence ID" value="NZ_RQZF01000001.1"/>
</dbReference>
<dbReference type="OrthoDB" id="10004353at2"/>
<name>A0A3P1SHK2_9ACTO</name>